<dbReference type="Gene3D" id="2.30.29.30">
    <property type="entry name" value="Pleckstrin-homology domain (PH domain)/Phosphotyrosine-binding domain (PTB)"/>
    <property type="match status" value="1"/>
</dbReference>
<organism evidence="6 7">
    <name type="scientific">Peronospora destructor</name>
    <dbReference type="NCBI Taxonomy" id="86335"/>
    <lineage>
        <taxon>Eukaryota</taxon>
        <taxon>Sar</taxon>
        <taxon>Stramenopiles</taxon>
        <taxon>Oomycota</taxon>
        <taxon>Peronosporomycetes</taxon>
        <taxon>Peronosporales</taxon>
        <taxon>Peronosporaceae</taxon>
        <taxon>Peronospora</taxon>
    </lineage>
</organism>
<evidence type="ECO:0000256" key="2">
    <source>
        <dbReference type="ARBA" id="ARBA00004496"/>
    </source>
</evidence>
<comment type="subcellular location">
    <subcellularLocation>
        <location evidence="2">Cytoplasm</location>
    </subcellularLocation>
    <subcellularLocation>
        <location evidence="1">Nucleus</location>
    </subcellularLocation>
</comment>
<dbReference type="GO" id="GO:0005829">
    <property type="term" value="C:cytosol"/>
    <property type="evidence" value="ECO:0007669"/>
    <property type="project" value="TreeGrafter"/>
</dbReference>
<dbReference type="GO" id="GO:0000387">
    <property type="term" value="P:spliceosomal snRNP assembly"/>
    <property type="evidence" value="ECO:0007669"/>
    <property type="project" value="TreeGrafter"/>
</dbReference>
<dbReference type="PANTHER" id="PTHR21399:SF0">
    <property type="entry name" value="METHYLOSOME SUBUNIT PICLN"/>
    <property type="match status" value="1"/>
</dbReference>
<accession>A0AAV0U6D8</accession>
<evidence type="ECO:0000256" key="5">
    <source>
        <dbReference type="SAM" id="MobiDB-lite"/>
    </source>
</evidence>
<protein>
    <recommendedName>
        <fullName evidence="8">Chloride conductance regulatory protein ICln</fullName>
    </recommendedName>
</protein>
<feature type="compositionally biased region" description="Acidic residues" evidence="5">
    <location>
        <begin position="188"/>
        <end position="198"/>
    </location>
</feature>
<dbReference type="GO" id="GO:0005681">
    <property type="term" value="C:spliceosomal complex"/>
    <property type="evidence" value="ECO:0007669"/>
    <property type="project" value="TreeGrafter"/>
</dbReference>
<dbReference type="SUPFAM" id="SSF50729">
    <property type="entry name" value="PH domain-like"/>
    <property type="match status" value="1"/>
</dbReference>
<dbReference type="InterPro" id="IPR039924">
    <property type="entry name" value="ICln/Lot5/Saf5"/>
</dbReference>
<proteinExistence type="predicted"/>
<keyword evidence="4" id="KW-0539">Nucleus</keyword>
<dbReference type="InterPro" id="IPR011993">
    <property type="entry name" value="PH-like_dom_sf"/>
</dbReference>
<dbReference type="AlphaFoldDB" id="A0AAV0U6D8"/>
<dbReference type="Proteomes" id="UP001162029">
    <property type="component" value="Unassembled WGS sequence"/>
</dbReference>
<evidence type="ECO:0000256" key="1">
    <source>
        <dbReference type="ARBA" id="ARBA00004123"/>
    </source>
</evidence>
<evidence type="ECO:0008006" key="8">
    <source>
        <dbReference type="Google" id="ProtNLM"/>
    </source>
</evidence>
<feature type="region of interest" description="Disordered" evidence="5">
    <location>
        <begin position="179"/>
        <end position="198"/>
    </location>
</feature>
<dbReference type="GO" id="GO:0045292">
    <property type="term" value="P:mRNA cis splicing, via spliceosome"/>
    <property type="evidence" value="ECO:0007669"/>
    <property type="project" value="TreeGrafter"/>
</dbReference>
<reference evidence="6" key="1">
    <citation type="submission" date="2022-12" db="EMBL/GenBank/DDBJ databases">
        <authorList>
            <person name="Webb A."/>
        </authorList>
    </citation>
    <scope>NUCLEOTIDE SEQUENCE</scope>
    <source>
        <strain evidence="6">Pd1</strain>
    </source>
</reference>
<dbReference type="EMBL" id="CANTFM010000957">
    <property type="protein sequence ID" value="CAI5732329.1"/>
    <property type="molecule type" value="Genomic_DNA"/>
</dbReference>
<dbReference type="PANTHER" id="PTHR21399">
    <property type="entry name" value="CHLORIDE CONDUCTANCE REGULATORY PROTEIN ICLN"/>
    <property type="match status" value="1"/>
</dbReference>
<evidence type="ECO:0000313" key="6">
    <source>
        <dbReference type="EMBL" id="CAI5732329.1"/>
    </source>
</evidence>
<name>A0AAV0U6D8_9STRA</name>
<evidence type="ECO:0000256" key="4">
    <source>
        <dbReference type="ARBA" id="ARBA00023242"/>
    </source>
</evidence>
<evidence type="ECO:0000256" key="3">
    <source>
        <dbReference type="ARBA" id="ARBA00022490"/>
    </source>
</evidence>
<keyword evidence="3" id="KW-0963">Cytoplasm</keyword>
<gene>
    <name evidence="6" type="ORF">PDE001_LOCUS5073</name>
</gene>
<evidence type="ECO:0000313" key="7">
    <source>
        <dbReference type="Proteomes" id="UP001162029"/>
    </source>
</evidence>
<dbReference type="GO" id="GO:0034715">
    <property type="term" value="C:pICln-Sm protein complex"/>
    <property type="evidence" value="ECO:0007669"/>
    <property type="project" value="TreeGrafter"/>
</dbReference>
<comment type="caution">
    <text evidence="6">The sequence shown here is derived from an EMBL/GenBank/DDBJ whole genome shotgun (WGS) entry which is preliminary data.</text>
</comment>
<keyword evidence="7" id="KW-1185">Reference proteome</keyword>
<sequence>MNVLTPADLSANGAPLLRTNTDDDEEFLIASFTDIEIYASSSNTNEDNNEEPQTRLYSGTSGTLFVTTRRIIWLDAEQPVGYGWEMNSVTLHAISRDPVAFPKPCVYCQISNQDVSEVRFVPVDDKTLLDVFDAFCKSAEMNPDDDEDDDDGWICDEDEVADGARAAQLAARFDSMLGFDDPVPESGQFDDADEDRLL</sequence>
<dbReference type="Pfam" id="PF03517">
    <property type="entry name" value="Voldacs"/>
    <property type="match status" value="1"/>
</dbReference>